<organism evidence="2 3">
    <name type="scientific">Brassica cretica</name>
    <name type="common">Mustard</name>
    <dbReference type="NCBI Taxonomy" id="69181"/>
    <lineage>
        <taxon>Eukaryota</taxon>
        <taxon>Viridiplantae</taxon>
        <taxon>Streptophyta</taxon>
        <taxon>Embryophyta</taxon>
        <taxon>Tracheophyta</taxon>
        <taxon>Spermatophyta</taxon>
        <taxon>Magnoliopsida</taxon>
        <taxon>eudicotyledons</taxon>
        <taxon>Gunneridae</taxon>
        <taxon>Pentapetalae</taxon>
        <taxon>rosids</taxon>
        <taxon>malvids</taxon>
        <taxon>Brassicales</taxon>
        <taxon>Brassicaceae</taxon>
        <taxon>Brassiceae</taxon>
        <taxon>Brassica</taxon>
    </lineage>
</organism>
<feature type="compositionally biased region" description="Basic and acidic residues" evidence="1">
    <location>
        <begin position="29"/>
        <end position="70"/>
    </location>
</feature>
<accession>A0A8S9Q8X8</accession>
<reference evidence="2" key="1">
    <citation type="submission" date="2019-12" db="EMBL/GenBank/DDBJ databases">
        <title>Genome sequencing and annotation of Brassica cretica.</title>
        <authorList>
            <person name="Studholme D.J."/>
            <person name="Sarris P."/>
        </authorList>
    </citation>
    <scope>NUCLEOTIDE SEQUENCE</scope>
    <source>
        <strain evidence="2">PFS-109/04</strain>
        <tissue evidence="2">Leaf</tissue>
    </source>
</reference>
<evidence type="ECO:0000256" key="1">
    <source>
        <dbReference type="SAM" id="MobiDB-lite"/>
    </source>
</evidence>
<feature type="region of interest" description="Disordered" evidence="1">
    <location>
        <begin position="108"/>
        <end position="150"/>
    </location>
</feature>
<sequence length="150" mass="17254">MSCGIDEVECDPEIEPPLFHFTVNEKRGRFDGSESLGHGDDKDDLQHTYRRPERRIAAEKKELWQKEEMRQRRKSCGGGNNSDPMTFNRRIISAGLHNLKVWAEIEKNTKVQGPKLQAKKVGQNSSASEVWMQRNGGSNKDETERWQQQG</sequence>
<dbReference type="EMBL" id="QGKX02001290">
    <property type="protein sequence ID" value="KAF3540195.1"/>
    <property type="molecule type" value="Genomic_DNA"/>
</dbReference>
<comment type="caution">
    <text evidence="2">The sequence shown here is derived from an EMBL/GenBank/DDBJ whole genome shotgun (WGS) entry which is preliminary data.</text>
</comment>
<name>A0A8S9Q8X8_BRACR</name>
<evidence type="ECO:0000313" key="3">
    <source>
        <dbReference type="Proteomes" id="UP000712600"/>
    </source>
</evidence>
<protein>
    <submittedName>
        <fullName evidence="2">Uncharacterized protein</fullName>
    </submittedName>
</protein>
<dbReference type="AlphaFoldDB" id="A0A8S9Q8X8"/>
<feature type="region of interest" description="Disordered" evidence="1">
    <location>
        <begin position="29"/>
        <end position="87"/>
    </location>
</feature>
<dbReference type="Proteomes" id="UP000712600">
    <property type="component" value="Unassembled WGS sequence"/>
</dbReference>
<gene>
    <name evidence="2" type="ORF">F2Q69_00023632</name>
</gene>
<evidence type="ECO:0000313" key="2">
    <source>
        <dbReference type="EMBL" id="KAF3540195.1"/>
    </source>
</evidence>
<proteinExistence type="predicted"/>
<feature type="compositionally biased region" description="Basic and acidic residues" evidence="1">
    <location>
        <begin position="139"/>
        <end position="150"/>
    </location>
</feature>